<name>Q4V3T4_DROME</name>
<protein>
    <submittedName>
        <fullName evidence="1">IP02612p</fullName>
    </submittedName>
</protein>
<accession>Q4V3T4</accession>
<reference evidence="1" key="1">
    <citation type="submission" date="2005-05" db="EMBL/GenBank/DDBJ databases">
        <authorList>
            <person name="Stapleton M."/>
            <person name="Carlson J."/>
            <person name="Chavez C."/>
            <person name="Frise E."/>
            <person name="George R."/>
            <person name="Pacleb J."/>
            <person name="Park S."/>
            <person name="Wan K."/>
            <person name="Yu C."/>
            <person name="Celniker S."/>
        </authorList>
    </citation>
    <scope>NUCLEOTIDE SEQUENCE</scope>
</reference>
<evidence type="ECO:0000313" key="1">
    <source>
        <dbReference type="EMBL" id="AAY55688.1"/>
    </source>
</evidence>
<dbReference type="EMBL" id="BT023272">
    <property type="protein sequence ID" value="AAY55688.1"/>
    <property type="molecule type" value="mRNA"/>
</dbReference>
<feature type="non-terminal residue" evidence="1">
    <location>
        <position position="1"/>
    </location>
</feature>
<sequence>LSVQRDLREDVGRCAEHTASLLQALTGSEAIEN</sequence>
<proteinExistence type="evidence at transcript level"/>
<organism evidence="1">
    <name type="scientific">Drosophila melanogaster</name>
    <name type="common">Fruit fly</name>
    <dbReference type="NCBI Taxonomy" id="7227"/>
    <lineage>
        <taxon>Eukaryota</taxon>
        <taxon>Metazoa</taxon>
        <taxon>Ecdysozoa</taxon>
        <taxon>Arthropoda</taxon>
        <taxon>Hexapoda</taxon>
        <taxon>Insecta</taxon>
        <taxon>Pterygota</taxon>
        <taxon>Neoptera</taxon>
        <taxon>Endopterygota</taxon>
        <taxon>Diptera</taxon>
        <taxon>Brachycera</taxon>
        <taxon>Muscomorpha</taxon>
        <taxon>Ephydroidea</taxon>
        <taxon>Drosophilidae</taxon>
        <taxon>Drosophila</taxon>
        <taxon>Sophophora</taxon>
    </lineage>
</organism>
<dbReference type="AlphaFoldDB" id="Q4V3T4"/>